<organism evidence="1">
    <name type="scientific">uncultured Caudovirales phage</name>
    <dbReference type="NCBI Taxonomy" id="2100421"/>
    <lineage>
        <taxon>Viruses</taxon>
        <taxon>Duplodnaviria</taxon>
        <taxon>Heunggongvirae</taxon>
        <taxon>Uroviricota</taxon>
        <taxon>Caudoviricetes</taxon>
        <taxon>Peduoviridae</taxon>
        <taxon>Maltschvirus</taxon>
        <taxon>Maltschvirus maltsch</taxon>
    </lineage>
</organism>
<name>A0A6J5T3W6_9CAUD</name>
<accession>A0A6J5T3W6</accession>
<protein>
    <submittedName>
        <fullName evidence="1">Uncharacterized protein</fullName>
    </submittedName>
</protein>
<evidence type="ECO:0000313" key="1">
    <source>
        <dbReference type="EMBL" id="CAB4222413.1"/>
    </source>
</evidence>
<gene>
    <name evidence="1" type="ORF">UFOVP1655_97</name>
</gene>
<dbReference type="EMBL" id="LR797523">
    <property type="protein sequence ID" value="CAB4222413.1"/>
    <property type="molecule type" value="Genomic_DNA"/>
</dbReference>
<reference evidence="1" key="1">
    <citation type="submission" date="2020-05" db="EMBL/GenBank/DDBJ databases">
        <authorList>
            <person name="Chiriac C."/>
            <person name="Salcher M."/>
            <person name="Ghai R."/>
            <person name="Kavagutti S V."/>
        </authorList>
    </citation>
    <scope>NUCLEOTIDE SEQUENCE</scope>
</reference>
<sequence length="98" mass="11895">MRLIPWVDVLERDTNFDNAPTVKQSYPFPDVNMAYYHKLIGSDYTRLKGSMPLSTLRGWIDDMDDEILKECYHTRLHFILNRWHPKNFIKVNMKDWKY</sequence>
<proteinExistence type="predicted"/>